<feature type="transmembrane region" description="Helical" evidence="6">
    <location>
        <begin position="238"/>
        <end position="259"/>
    </location>
</feature>
<dbReference type="NCBIfam" id="NF037997">
    <property type="entry name" value="Na_Pi_symport"/>
    <property type="match status" value="1"/>
</dbReference>
<dbReference type="RefSeq" id="WP_245823846.1">
    <property type="nucleotide sequence ID" value="NZ_CP155572.1"/>
</dbReference>
<dbReference type="Pfam" id="PF02690">
    <property type="entry name" value="Na_Pi_cotrans"/>
    <property type="match status" value="2"/>
</dbReference>
<keyword evidence="5 6" id="KW-0472">Membrane</keyword>
<dbReference type="GO" id="GO:0005886">
    <property type="term" value="C:plasma membrane"/>
    <property type="evidence" value="ECO:0007669"/>
    <property type="project" value="UniProtKB-SubCell"/>
</dbReference>
<dbReference type="AlphaFoldDB" id="A0A1W1ZV94"/>
<dbReference type="InterPro" id="IPR003841">
    <property type="entry name" value="Na/Pi_transpt"/>
</dbReference>
<evidence type="ECO:0000256" key="1">
    <source>
        <dbReference type="ARBA" id="ARBA00004651"/>
    </source>
</evidence>
<keyword evidence="2" id="KW-1003">Cell membrane</keyword>
<evidence type="ECO:0000313" key="8">
    <source>
        <dbReference type="Proteomes" id="UP000192738"/>
    </source>
</evidence>
<comment type="subcellular location">
    <subcellularLocation>
        <location evidence="1">Cell membrane</location>
        <topology evidence="1">Multi-pass membrane protein</topology>
    </subcellularLocation>
</comment>
<name>A0A1W1ZV94_9FIRM</name>
<keyword evidence="3 6" id="KW-0812">Transmembrane</keyword>
<dbReference type="PANTHER" id="PTHR10010">
    <property type="entry name" value="SOLUTE CARRIER FAMILY 34 SODIUM PHOSPHATE , MEMBER 2-RELATED"/>
    <property type="match status" value="1"/>
</dbReference>
<dbReference type="GO" id="GO:0044341">
    <property type="term" value="P:sodium-dependent phosphate transport"/>
    <property type="evidence" value="ECO:0007669"/>
    <property type="project" value="InterPro"/>
</dbReference>
<feature type="transmembrane region" description="Helical" evidence="6">
    <location>
        <begin position="279"/>
        <end position="300"/>
    </location>
</feature>
<gene>
    <name evidence="7" type="ORF">SAMN04488500_104220</name>
</gene>
<dbReference type="Proteomes" id="UP000192738">
    <property type="component" value="Unassembled WGS sequence"/>
</dbReference>
<keyword evidence="8" id="KW-1185">Reference proteome</keyword>
<dbReference type="PANTHER" id="PTHR10010:SF46">
    <property type="entry name" value="SODIUM-DEPENDENT PHOSPHATE TRANSPORT PROTEIN 2B"/>
    <property type="match status" value="1"/>
</dbReference>
<feature type="transmembrane region" description="Helical" evidence="6">
    <location>
        <begin position="167"/>
        <end position="194"/>
    </location>
</feature>
<feature type="transmembrane region" description="Helical" evidence="6">
    <location>
        <begin position="121"/>
        <end position="146"/>
    </location>
</feature>
<evidence type="ECO:0000256" key="3">
    <source>
        <dbReference type="ARBA" id="ARBA00022692"/>
    </source>
</evidence>
<sequence length="304" mass="32692">MVKVFLGLSMLLGGIFVMRYGLKKALWHRLHAALEKLTKTPWRGLVLGTAAAALFQSSTTVCLITIGLVSADYMSFRQALGIILGANIGTCSTLQLLNLAVPLEYILPLLALSMMLSIFRRLRFVGLAFSGLLSMFAGLDLLVEGISGLSRLEAMSEYLIMAKSQPIYGIWGGIIATILFQSSSAATALLMLLADLGLVDINTAAYVIYGNNIGSCVSSIVFSAAAPIAARRVALSHIVLNVLGVMLFFSITPVLIASAEILTQDFSGQVAAIHTLFNLFSSLLMLPLFNQFATLICLLIPERR</sequence>
<reference evidence="7 8" key="1">
    <citation type="submission" date="2017-04" db="EMBL/GenBank/DDBJ databases">
        <authorList>
            <person name="Afonso C.L."/>
            <person name="Miller P.J."/>
            <person name="Scott M.A."/>
            <person name="Spackman E."/>
            <person name="Goraichik I."/>
            <person name="Dimitrov K.M."/>
            <person name="Suarez D.L."/>
            <person name="Swayne D.E."/>
        </authorList>
    </citation>
    <scope>NUCLEOTIDE SEQUENCE [LARGE SCALE GENOMIC DNA]</scope>
    <source>
        <strain evidence="7 8">DSM 5090</strain>
    </source>
</reference>
<organism evidence="7 8">
    <name type="scientific">Sporomusa malonica</name>
    <dbReference type="NCBI Taxonomy" id="112901"/>
    <lineage>
        <taxon>Bacteria</taxon>
        <taxon>Bacillati</taxon>
        <taxon>Bacillota</taxon>
        <taxon>Negativicutes</taxon>
        <taxon>Selenomonadales</taxon>
        <taxon>Sporomusaceae</taxon>
        <taxon>Sporomusa</taxon>
    </lineage>
</organism>
<evidence type="ECO:0000256" key="6">
    <source>
        <dbReference type="SAM" id="Phobius"/>
    </source>
</evidence>
<evidence type="ECO:0000256" key="2">
    <source>
        <dbReference type="ARBA" id="ARBA00022475"/>
    </source>
</evidence>
<dbReference type="GO" id="GO:0005436">
    <property type="term" value="F:sodium:phosphate symporter activity"/>
    <property type="evidence" value="ECO:0007669"/>
    <property type="project" value="InterPro"/>
</dbReference>
<protein>
    <submittedName>
        <fullName evidence="7">Phosphate:Na+ symporter</fullName>
    </submittedName>
</protein>
<evidence type="ECO:0000313" key="7">
    <source>
        <dbReference type="EMBL" id="SMC52369.1"/>
    </source>
</evidence>
<dbReference type="EMBL" id="FWXI01000004">
    <property type="protein sequence ID" value="SMC52369.1"/>
    <property type="molecule type" value="Genomic_DNA"/>
</dbReference>
<proteinExistence type="predicted"/>
<evidence type="ECO:0000256" key="4">
    <source>
        <dbReference type="ARBA" id="ARBA00022989"/>
    </source>
</evidence>
<feature type="transmembrane region" description="Helical" evidence="6">
    <location>
        <begin position="45"/>
        <end position="68"/>
    </location>
</feature>
<keyword evidence="4 6" id="KW-1133">Transmembrane helix</keyword>
<evidence type="ECO:0000256" key="5">
    <source>
        <dbReference type="ARBA" id="ARBA00023136"/>
    </source>
</evidence>
<accession>A0A1W1ZV94</accession>
<feature type="transmembrane region" description="Helical" evidence="6">
    <location>
        <begin position="206"/>
        <end position="226"/>
    </location>
</feature>